<protein>
    <submittedName>
        <fullName evidence="2">Uncharacterized protein</fullName>
    </submittedName>
</protein>
<feature type="region of interest" description="Disordered" evidence="1">
    <location>
        <begin position="1"/>
        <end position="128"/>
    </location>
</feature>
<evidence type="ECO:0000313" key="2">
    <source>
        <dbReference type="EMBL" id="KAK7444278.1"/>
    </source>
</evidence>
<feature type="compositionally biased region" description="Basic and acidic residues" evidence="1">
    <location>
        <begin position="66"/>
        <end position="77"/>
    </location>
</feature>
<keyword evidence="3" id="KW-1185">Reference proteome</keyword>
<accession>A0ABR1J0G1</accession>
<dbReference type="Proteomes" id="UP001498398">
    <property type="component" value="Unassembled WGS sequence"/>
</dbReference>
<dbReference type="EMBL" id="JBANRG010000051">
    <property type="protein sequence ID" value="KAK7444278.1"/>
    <property type="molecule type" value="Genomic_DNA"/>
</dbReference>
<feature type="compositionally biased region" description="Polar residues" evidence="1">
    <location>
        <begin position="116"/>
        <end position="128"/>
    </location>
</feature>
<comment type="caution">
    <text evidence="2">The sequence shown here is derived from an EMBL/GenBank/DDBJ whole genome shotgun (WGS) entry which is preliminary data.</text>
</comment>
<feature type="compositionally biased region" description="Pro residues" evidence="1">
    <location>
        <begin position="12"/>
        <end position="24"/>
    </location>
</feature>
<proteinExistence type="predicted"/>
<reference evidence="2 3" key="1">
    <citation type="submission" date="2024-01" db="EMBL/GenBank/DDBJ databases">
        <title>A draft genome for the cacao thread blight pathogen Marasmiellus scandens.</title>
        <authorList>
            <person name="Baruah I.K."/>
            <person name="Leung J."/>
            <person name="Bukari Y."/>
            <person name="Amoako-Attah I."/>
            <person name="Meinhardt L.W."/>
            <person name="Bailey B.A."/>
            <person name="Cohen S.P."/>
        </authorList>
    </citation>
    <scope>NUCLEOTIDE SEQUENCE [LARGE SCALE GENOMIC DNA]</scope>
    <source>
        <strain evidence="2 3">GH-19</strain>
    </source>
</reference>
<name>A0ABR1J0G1_9AGAR</name>
<sequence>MVGEFAGGLAPEPGPQPLPFPAAVPIPTVDDSIGSSSRSGHRRSLDNSEALSKANRMPDEDEDETLSEKGVMDRQNDDPEGEDGDPNRPSDSPAAAATTSRKRPRSSDQLPAQKALSPSNLPRSSQWQLQPPLHIYPHFHPAFNNPGSLSTLVTAPLTRQK</sequence>
<evidence type="ECO:0000313" key="3">
    <source>
        <dbReference type="Proteomes" id="UP001498398"/>
    </source>
</evidence>
<evidence type="ECO:0000256" key="1">
    <source>
        <dbReference type="SAM" id="MobiDB-lite"/>
    </source>
</evidence>
<gene>
    <name evidence="2" type="ORF">VKT23_015288</name>
</gene>
<organism evidence="2 3">
    <name type="scientific">Marasmiellus scandens</name>
    <dbReference type="NCBI Taxonomy" id="2682957"/>
    <lineage>
        <taxon>Eukaryota</taxon>
        <taxon>Fungi</taxon>
        <taxon>Dikarya</taxon>
        <taxon>Basidiomycota</taxon>
        <taxon>Agaricomycotina</taxon>
        <taxon>Agaricomycetes</taxon>
        <taxon>Agaricomycetidae</taxon>
        <taxon>Agaricales</taxon>
        <taxon>Marasmiineae</taxon>
        <taxon>Omphalotaceae</taxon>
        <taxon>Marasmiellus</taxon>
    </lineage>
</organism>